<evidence type="ECO:0000256" key="1">
    <source>
        <dbReference type="SAM" id="SignalP"/>
    </source>
</evidence>
<dbReference type="PANTHER" id="PTHR42754:SF1">
    <property type="entry name" value="LIPOPROTEIN"/>
    <property type="match status" value="1"/>
</dbReference>
<gene>
    <name evidence="3" type="ORF">ADS79_25645</name>
</gene>
<dbReference type="SMART" id="SM00635">
    <property type="entry name" value="BID_2"/>
    <property type="match status" value="1"/>
</dbReference>
<reference evidence="4" key="1">
    <citation type="submission" date="2015-07" db="EMBL/GenBank/DDBJ databases">
        <title>Genome sequencing project for genomic taxonomy and phylogenomics of Bacillus-like bacteria.</title>
        <authorList>
            <person name="Liu B."/>
            <person name="Wang J."/>
            <person name="Zhu Y."/>
            <person name="Liu G."/>
            <person name="Chen Q."/>
            <person name="Chen Z."/>
            <person name="Lan J."/>
            <person name="Che J."/>
            <person name="Ge C."/>
            <person name="Shi H."/>
            <person name="Pan Z."/>
            <person name="Liu X."/>
        </authorList>
    </citation>
    <scope>NUCLEOTIDE SEQUENCE [LARGE SCALE GENOMIC DNA]</scope>
    <source>
        <strain evidence="4">DSM 9887</strain>
    </source>
</reference>
<feature type="chain" id="PRO_5005533344" description="BIG2 domain-containing protein" evidence="1">
    <location>
        <begin position="36"/>
        <end position="499"/>
    </location>
</feature>
<dbReference type="AlphaFoldDB" id="A0A0K9YKT7"/>
<accession>A0A0K9YKT7</accession>
<dbReference type="RefSeq" id="WP_049741296.1">
    <property type="nucleotide sequence ID" value="NZ_BJON01000017.1"/>
</dbReference>
<dbReference type="Pfam" id="PF02368">
    <property type="entry name" value="Big_2"/>
    <property type="match status" value="1"/>
</dbReference>
<protein>
    <recommendedName>
        <fullName evidence="2">BIG2 domain-containing protein</fullName>
    </recommendedName>
</protein>
<dbReference type="InterPro" id="IPR008964">
    <property type="entry name" value="Invasin/intimin_cell_adhesion"/>
</dbReference>
<dbReference type="InterPro" id="IPR011047">
    <property type="entry name" value="Quinoprotein_ADH-like_sf"/>
</dbReference>
<sequence length="499" mass="55943">MRTREKNHYSCWRFLIRMVPYSLAVSLCLIGQASAADDEIQLKWEHRYIKEETREMVQKVVSTKDGGGLVWANGTNSDYRILPPLLVKADGTGREEWSKRMPEEFFIADVEQAKEGGYLVMGALRLEPDKLQLIKLSETGDEEWTKAIEVEGGAMIPDKYALLYSDFAETSDGGVVAVGQKYLEESGKYLYKIVKITASGEIEWDKPLNNSAHRVFVTKSGEMFIQGSVFSGDAHLYVAKLSEEADKLWEHTYEQKGSVRINSVLPATDGGLLVTGYTNRFYSDPSFDDIVAWHIDSEGKVVWQKLYDTEVGNGEVSDGERGISLSETADDGYMLIGVMDSINANPSKWNFKKLDRSGDLLWEKTISFPQIRVANAVPQGNDQYLLLGEYWEKGTTSADKRDIYLIKYGKAKTIVSLEPQMEKHKLKLDKGGTEELKVTAVYDDDTKEALTNGIRWTSSNEEIAVVDENGQVTAKQKGKVQIIATYQGKKAVFPVQVKG</sequence>
<dbReference type="SUPFAM" id="SSF50998">
    <property type="entry name" value="Quinoprotein alcohol dehydrogenase-like"/>
    <property type="match status" value="1"/>
</dbReference>
<evidence type="ECO:0000259" key="2">
    <source>
        <dbReference type="SMART" id="SM00635"/>
    </source>
</evidence>
<feature type="domain" description="BIG2" evidence="2">
    <location>
        <begin position="411"/>
        <end position="496"/>
    </location>
</feature>
<evidence type="ECO:0000313" key="4">
    <source>
        <dbReference type="Proteomes" id="UP000036834"/>
    </source>
</evidence>
<dbReference type="Gene3D" id="2.60.40.1080">
    <property type="match status" value="1"/>
</dbReference>
<evidence type="ECO:0000313" key="3">
    <source>
        <dbReference type="EMBL" id="KNB69294.1"/>
    </source>
</evidence>
<dbReference type="STRING" id="54915.ADS79_25645"/>
<dbReference type="PATRIC" id="fig|54915.3.peg.4283"/>
<dbReference type="SUPFAM" id="SSF49373">
    <property type="entry name" value="Invasin/intimin cell-adhesion fragments"/>
    <property type="match status" value="1"/>
</dbReference>
<feature type="signal peptide" evidence="1">
    <location>
        <begin position="1"/>
        <end position="35"/>
    </location>
</feature>
<dbReference type="Proteomes" id="UP000036834">
    <property type="component" value="Unassembled WGS sequence"/>
</dbReference>
<comment type="caution">
    <text evidence="3">The sequence shown here is derived from an EMBL/GenBank/DDBJ whole genome shotgun (WGS) entry which is preliminary data.</text>
</comment>
<name>A0A0K9YKT7_9BACL</name>
<organism evidence="3 4">
    <name type="scientific">Brevibacillus reuszeri</name>
    <dbReference type="NCBI Taxonomy" id="54915"/>
    <lineage>
        <taxon>Bacteria</taxon>
        <taxon>Bacillati</taxon>
        <taxon>Bacillota</taxon>
        <taxon>Bacilli</taxon>
        <taxon>Bacillales</taxon>
        <taxon>Paenibacillaceae</taxon>
        <taxon>Brevibacillus</taxon>
    </lineage>
</organism>
<keyword evidence="1" id="KW-0732">Signal</keyword>
<proteinExistence type="predicted"/>
<dbReference type="OrthoDB" id="9811934at2"/>
<dbReference type="EMBL" id="LGIQ01000011">
    <property type="protein sequence ID" value="KNB69294.1"/>
    <property type="molecule type" value="Genomic_DNA"/>
</dbReference>
<dbReference type="InterPro" id="IPR003343">
    <property type="entry name" value="Big_2"/>
</dbReference>
<dbReference type="PANTHER" id="PTHR42754">
    <property type="entry name" value="ENDOGLUCANASE"/>
    <property type="match status" value="1"/>
</dbReference>